<keyword evidence="7 9" id="KW-0413">Isomerase</keyword>
<evidence type="ECO:0000256" key="8">
    <source>
        <dbReference type="ARBA" id="ARBA00037071"/>
    </source>
</evidence>
<dbReference type="AlphaFoldDB" id="A0A0J8GZC5"/>
<proteinExistence type="inferred from homology"/>
<dbReference type="PATRIC" id="fig|1513271.3.peg.1316"/>
<dbReference type="Proteomes" id="UP000037600">
    <property type="component" value="Unassembled WGS sequence"/>
</dbReference>
<dbReference type="STRING" id="1513271.XM47_06415"/>
<evidence type="ECO:0000256" key="1">
    <source>
        <dbReference type="ARBA" id="ARBA00000971"/>
    </source>
</evidence>
<accession>A0A0J8GZC5</accession>
<evidence type="ECO:0000313" key="13">
    <source>
        <dbReference type="Proteomes" id="UP000037600"/>
    </source>
</evidence>
<evidence type="ECO:0000313" key="12">
    <source>
        <dbReference type="EMBL" id="KMT66073.1"/>
    </source>
</evidence>
<reference evidence="12 13" key="1">
    <citation type="submission" date="2015-04" db="EMBL/GenBank/DDBJ databases">
        <title>Draft Genome Sequence of the Novel Agar-Digesting Marine Bacterium Q1.</title>
        <authorList>
            <person name="Li Y."/>
            <person name="Li D."/>
            <person name="Chen G."/>
            <person name="Du Z."/>
        </authorList>
    </citation>
    <scope>NUCLEOTIDE SEQUENCE [LARGE SCALE GENOMIC DNA]</scope>
    <source>
        <strain evidence="12 13">Q1</strain>
    </source>
</reference>
<keyword evidence="13" id="KW-1185">Reference proteome</keyword>
<comment type="caution">
    <text evidence="12">The sequence shown here is derived from an EMBL/GenBank/DDBJ whole genome shotgun (WGS) entry which is preliminary data.</text>
</comment>
<dbReference type="GO" id="GO:0005737">
    <property type="term" value="C:cytoplasm"/>
    <property type="evidence" value="ECO:0007669"/>
    <property type="project" value="UniProtKB-SubCell"/>
</dbReference>
<evidence type="ECO:0000256" key="6">
    <source>
        <dbReference type="ARBA" id="ARBA00023186"/>
    </source>
</evidence>
<dbReference type="RefSeq" id="WP_048690878.1">
    <property type="nucleotide sequence ID" value="NZ_KQ130485.1"/>
</dbReference>
<dbReference type="GO" id="GO:0042026">
    <property type="term" value="P:protein refolding"/>
    <property type="evidence" value="ECO:0007669"/>
    <property type="project" value="UniProtKB-ARBA"/>
</dbReference>
<dbReference type="PANTHER" id="PTHR47861:SF3">
    <property type="entry name" value="FKBP-TYPE PEPTIDYL-PROLYL CIS-TRANS ISOMERASE SLYD"/>
    <property type="match status" value="1"/>
</dbReference>
<dbReference type="Gene3D" id="3.10.50.40">
    <property type="match status" value="1"/>
</dbReference>
<dbReference type="EC" id="5.2.1.8" evidence="10"/>
<dbReference type="Pfam" id="PF00254">
    <property type="entry name" value="FKBP_C"/>
    <property type="match status" value="1"/>
</dbReference>
<dbReference type="InterPro" id="IPR001179">
    <property type="entry name" value="PPIase_FKBP_dom"/>
</dbReference>
<keyword evidence="6" id="KW-0143">Chaperone</keyword>
<evidence type="ECO:0000256" key="7">
    <source>
        <dbReference type="ARBA" id="ARBA00023235"/>
    </source>
</evidence>
<dbReference type="GO" id="GO:0003755">
    <property type="term" value="F:peptidyl-prolyl cis-trans isomerase activity"/>
    <property type="evidence" value="ECO:0007669"/>
    <property type="project" value="UniProtKB-UniRule"/>
</dbReference>
<dbReference type="SUPFAM" id="SSF54534">
    <property type="entry name" value="FKBP-like"/>
    <property type="match status" value="1"/>
</dbReference>
<evidence type="ECO:0000256" key="10">
    <source>
        <dbReference type="RuleBase" id="RU003915"/>
    </source>
</evidence>
<evidence type="ECO:0000256" key="3">
    <source>
        <dbReference type="ARBA" id="ARBA00006577"/>
    </source>
</evidence>
<feature type="domain" description="PPIase FKBP-type" evidence="11">
    <location>
        <begin position="6"/>
        <end position="82"/>
    </location>
</feature>
<organism evidence="12 13">
    <name type="scientific">Catenovulum maritimum</name>
    <dbReference type="NCBI Taxonomy" id="1513271"/>
    <lineage>
        <taxon>Bacteria</taxon>
        <taxon>Pseudomonadati</taxon>
        <taxon>Pseudomonadota</taxon>
        <taxon>Gammaproteobacteria</taxon>
        <taxon>Alteromonadales</taxon>
        <taxon>Alteromonadaceae</taxon>
        <taxon>Catenovulum</taxon>
    </lineage>
</organism>
<keyword evidence="5 9" id="KW-0697">Rotamase</keyword>
<evidence type="ECO:0000256" key="5">
    <source>
        <dbReference type="ARBA" id="ARBA00023110"/>
    </source>
</evidence>
<evidence type="ECO:0000256" key="2">
    <source>
        <dbReference type="ARBA" id="ARBA00004496"/>
    </source>
</evidence>
<name>A0A0J8GZC5_9ALTE</name>
<sequence length="162" mass="17721">MQITKDSVVQFHYTLTDTDGKQLESNMQADPIAYLHGHNGMMKGIENALEGKTAGETFTVTLPAEETYGERNESEEAIQRVPAKHLQGAKVWKPGMVAVVNTEKGQRQVTVVKAGRFMVTVDTNHPLAGKTLTFELKIADVREATAEEISHGHAHGVGGHHH</sequence>
<dbReference type="OrthoDB" id="9808891at2"/>
<evidence type="ECO:0000259" key="11">
    <source>
        <dbReference type="PROSITE" id="PS50059"/>
    </source>
</evidence>
<evidence type="ECO:0000256" key="9">
    <source>
        <dbReference type="PROSITE-ProRule" id="PRU00277"/>
    </source>
</evidence>
<comment type="subcellular location">
    <subcellularLocation>
        <location evidence="2">Cytoplasm</location>
    </subcellularLocation>
</comment>
<dbReference type="InterPro" id="IPR046357">
    <property type="entry name" value="PPIase_dom_sf"/>
</dbReference>
<comment type="catalytic activity">
    <reaction evidence="1 9 10">
        <text>[protein]-peptidylproline (omega=180) = [protein]-peptidylproline (omega=0)</text>
        <dbReference type="Rhea" id="RHEA:16237"/>
        <dbReference type="Rhea" id="RHEA-COMP:10747"/>
        <dbReference type="Rhea" id="RHEA-COMP:10748"/>
        <dbReference type="ChEBI" id="CHEBI:83833"/>
        <dbReference type="ChEBI" id="CHEBI:83834"/>
        <dbReference type="EC" id="5.2.1.8"/>
    </reaction>
</comment>
<protein>
    <recommendedName>
        <fullName evidence="10">Peptidyl-prolyl cis-trans isomerase</fullName>
        <ecNumber evidence="10">5.2.1.8</ecNumber>
    </recommendedName>
</protein>
<comment type="similarity">
    <text evidence="3 10">Belongs to the FKBP-type PPIase family.</text>
</comment>
<keyword evidence="4" id="KW-0963">Cytoplasm</keyword>
<dbReference type="PANTHER" id="PTHR47861">
    <property type="entry name" value="FKBP-TYPE PEPTIDYL-PROLYL CIS-TRANS ISOMERASE SLYD"/>
    <property type="match status" value="1"/>
</dbReference>
<comment type="function">
    <text evidence="8">Also involved in hydrogenase metallocenter assembly, probably by participating in the nickel insertion step. This function in hydrogenase biosynthesis requires chaperone activity and the presence of the metal-binding domain, but not PPIase activity.</text>
</comment>
<gene>
    <name evidence="12" type="ORF">XM47_06415</name>
</gene>
<dbReference type="EMBL" id="LAZL01000007">
    <property type="protein sequence ID" value="KMT66073.1"/>
    <property type="molecule type" value="Genomic_DNA"/>
</dbReference>
<evidence type="ECO:0000256" key="4">
    <source>
        <dbReference type="ARBA" id="ARBA00022490"/>
    </source>
</evidence>
<dbReference type="PROSITE" id="PS50059">
    <property type="entry name" value="FKBP_PPIASE"/>
    <property type="match status" value="1"/>
</dbReference>